<keyword evidence="7" id="KW-0812">Transmembrane</keyword>
<keyword evidence="3 6" id="KW-1003">Cell membrane</keyword>
<comment type="similarity">
    <text evidence="2 6">Belongs to the caveolin family.</text>
</comment>
<dbReference type="Proteomes" id="UP000095280">
    <property type="component" value="Unplaced"/>
</dbReference>
<dbReference type="PANTHER" id="PTHR10844">
    <property type="entry name" value="CAVEOLIN"/>
    <property type="match status" value="1"/>
</dbReference>
<protein>
    <recommendedName>
        <fullName evidence="6">Caveolin</fullName>
    </recommendedName>
</protein>
<feature type="transmembrane region" description="Helical" evidence="7">
    <location>
        <begin position="87"/>
        <end position="111"/>
    </location>
</feature>
<sequence length="165" mass="18362">AAPAHFALQVSHQEALARKLKESLSRIFSLCNSTMAEVDLTNRDPNALNNHLSTAFEDVLGEPDGIHSMDCVWRNSYSCFNCGKNCLYKVCTLLCGIFIALYWGCVFAAVAMQHIWCITPSFKVWEINMACMRHYSKSIVDCCLGPCCETCGLFLSNMKLTQTSG</sequence>
<keyword evidence="4 6" id="KW-0333">Golgi apparatus</keyword>
<comment type="function">
    <text evidence="6">May act as a scaffolding protein within caveolar membranes. Interacts directly with G-protein alpha subunits and can functionally regulate their activity.</text>
</comment>
<dbReference type="GO" id="GO:0070836">
    <property type="term" value="P:caveola assembly"/>
    <property type="evidence" value="ECO:0007669"/>
    <property type="project" value="InterPro"/>
</dbReference>
<evidence type="ECO:0000256" key="6">
    <source>
        <dbReference type="RuleBase" id="RU000680"/>
    </source>
</evidence>
<dbReference type="AlphaFoldDB" id="A0A1I8H544"/>
<evidence type="ECO:0000256" key="4">
    <source>
        <dbReference type="ARBA" id="ARBA00023034"/>
    </source>
</evidence>
<dbReference type="Pfam" id="PF01146">
    <property type="entry name" value="Caveolin"/>
    <property type="match status" value="1"/>
</dbReference>
<evidence type="ECO:0000256" key="7">
    <source>
        <dbReference type="SAM" id="Phobius"/>
    </source>
</evidence>
<dbReference type="GO" id="GO:0005901">
    <property type="term" value="C:caveola"/>
    <property type="evidence" value="ECO:0007669"/>
    <property type="project" value="UniProtKB-SubCell"/>
</dbReference>
<keyword evidence="7" id="KW-1133">Transmembrane helix</keyword>
<dbReference type="PANTHER" id="PTHR10844:SF19">
    <property type="entry name" value="CAVEOLIN-2"/>
    <property type="match status" value="1"/>
</dbReference>
<evidence type="ECO:0000256" key="1">
    <source>
        <dbReference type="ARBA" id="ARBA00004202"/>
    </source>
</evidence>
<evidence type="ECO:0000256" key="2">
    <source>
        <dbReference type="ARBA" id="ARBA00010988"/>
    </source>
</evidence>
<comment type="subcellular location">
    <subcellularLocation>
        <location evidence="1 6">Cell membrane</location>
        <topology evidence="1 6">Peripheral membrane protein</topology>
    </subcellularLocation>
    <subcellularLocation>
        <location evidence="6">Golgi apparatus membrane</location>
        <topology evidence="6">Peripheral membrane protein</topology>
    </subcellularLocation>
    <subcellularLocation>
        <location evidence="6">Membrane</location>
        <location evidence="6">Caveola</location>
        <topology evidence="6">Peripheral membrane protein</topology>
    </subcellularLocation>
</comment>
<reference evidence="9" key="1">
    <citation type="submission" date="2016-11" db="UniProtKB">
        <authorList>
            <consortium name="WormBaseParasite"/>
        </authorList>
    </citation>
    <scope>IDENTIFICATION</scope>
</reference>
<evidence type="ECO:0000313" key="8">
    <source>
        <dbReference type="Proteomes" id="UP000095280"/>
    </source>
</evidence>
<evidence type="ECO:0000313" key="9">
    <source>
        <dbReference type="WBParaSite" id="maker-uti_cns_0004505-snap-gene-0.19-mRNA-1"/>
    </source>
</evidence>
<accession>A0A1I8H544</accession>
<organism evidence="8 9">
    <name type="scientific">Macrostomum lignano</name>
    <dbReference type="NCBI Taxonomy" id="282301"/>
    <lineage>
        <taxon>Eukaryota</taxon>
        <taxon>Metazoa</taxon>
        <taxon>Spiralia</taxon>
        <taxon>Lophotrochozoa</taxon>
        <taxon>Platyhelminthes</taxon>
        <taxon>Rhabditophora</taxon>
        <taxon>Macrostomorpha</taxon>
        <taxon>Macrostomida</taxon>
        <taxon>Macrostomidae</taxon>
        <taxon>Macrostomum</taxon>
    </lineage>
</organism>
<evidence type="ECO:0000256" key="5">
    <source>
        <dbReference type="ARBA" id="ARBA00023136"/>
    </source>
</evidence>
<keyword evidence="5 6" id="KW-0472">Membrane</keyword>
<dbReference type="WBParaSite" id="maker-uti_cns_0004505-snap-gene-0.19-mRNA-1">
    <property type="protein sequence ID" value="maker-uti_cns_0004505-snap-gene-0.19-mRNA-1"/>
    <property type="gene ID" value="maker-uti_cns_0004505-snap-gene-0.19"/>
</dbReference>
<name>A0A1I8H544_9PLAT</name>
<dbReference type="GO" id="GO:0060090">
    <property type="term" value="F:molecular adaptor activity"/>
    <property type="evidence" value="ECO:0007669"/>
    <property type="project" value="TreeGrafter"/>
</dbReference>
<dbReference type="InterPro" id="IPR001612">
    <property type="entry name" value="Caveolin"/>
</dbReference>
<keyword evidence="8" id="KW-1185">Reference proteome</keyword>
<evidence type="ECO:0000256" key="3">
    <source>
        <dbReference type="ARBA" id="ARBA00022475"/>
    </source>
</evidence>
<dbReference type="GO" id="GO:0000139">
    <property type="term" value="C:Golgi membrane"/>
    <property type="evidence" value="ECO:0007669"/>
    <property type="project" value="UniProtKB-SubCell"/>
</dbReference>
<proteinExistence type="inferred from homology"/>